<evidence type="ECO:0000313" key="3">
    <source>
        <dbReference type="Proteomes" id="UP000186132"/>
    </source>
</evidence>
<proteinExistence type="predicted"/>
<protein>
    <submittedName>
        <fullName evidence="2">Uncharacterized conserved protein, DUF427 family</fullName>
    </submittedName>
</protein>
<dbReference type="RefSeq" id="WP_073391282.1">
    <property type="nucleotide sequence ID" value="NZ_FQVU01000004.1"/>
</dbReference>
<dbReference type="PANTHER" id="PTHR34310:SF9">
    <property type="entry name" value="BLR5716 PROTEIN"/>
    <property type="match status" value="1"/>
</dbReference>
<dbReference type="Pfam" id="PF04248">
    <property type="entry name" value="NTP_transf_9"/>
    <property type="match status" value="1"/>
</dbReference>
<evidence type="ECO:0000313" key="2">
    <source>
        <dbReference type="EMBL" id="SHG99756.1"/>
    </source>
</evidence>
<sequence length="259" mass="28617">MSTRQRDVIISATDVLRHEPIGKRIRAEVDAITVVDTTEAVLVWEPRRLLCEYAVPESALDATLRPHDTAADPAPPAEGLVFPGVPFVAHTADGEALDVQVGDRLLAGAAFRPADPDLAGLVVLDFDAFDSWRHEDELNIGHPRDPYHRLDTFAGSRRVRVEYDGTVIADSTRPTVLFEAMLPPRYYLPREDVRVELTPTDTSTVCTYKGRASYWSARVGTTDLTDVAWGYLEPLADSREIAGMVCFDDSQVQVHAESS</sequence>
<feature type="domain" description="DUF427" evidence="1">
    <location>
        <begin position="159"/>
        <end position="249"/>
    </location>
</feature>
<dbReference type="EMBL" id="FQVU01000004">
    <property type="protein sequence ID" value="SHG99756.1"/>
    <property type="molecule type" value="Genomic_DNA"/>
</dbReference>
<keyword evidence="3" id="KW-1185">Reference proteome</keyword>
<dbReference type="OrthoDB" id="285364at2"/>
<accession>A0A1M5PD98</accession>
<dbReference type="Proteomes" id="UP000186132">
    <property type="component" value="Unassembled WGS sequence"/>
</dbReference>
<gene>
    <name evidence="2" type="ORF">SAMN05443575_3050</name>
</gene>
<dbReference type="InterPro" id="IPR038694">
    <property type="entry name" value="DUF427_sf"/>
</dbReference>
<dbReference type="AlphaFoldDB" id="A0A1M5PD98"/>
<evidence type="ECO:0000259" key="1">
    <source>
        <dbReference type="Pfam" id="PF04248"/>
    </source>
</evidence>
<dbReference type="STRING" id="1206085.SAMN05443575_3050"/>
<dbReference type="PANTHER" id="PTHR34310">
    <property type="entry name" value="DUF427 DOMAIN PROTEIN (AFU_ORTHOLOGUE AFUA_3G02220)"/>
    <property type="match status" value="1"/>
</dbReference>
<organism evidence="2 3">
    <name type="scientific">Jatrophihabitans endophyticus</name>
    <dbReference type="NCBI Taxonomy" id="1206085"/>
    <lineage>
        <taxon>Bacteria</taxon>
        <taxon>Bacillati</taxon>
        <taxon>Actinomycetota</taxon>
        <taxon>Actinomycetes</taxon>
        <taxon>Jatrophihabitantales</taxon>
        <taxon>Jatrophihabitantaceae</taxon>
        <taxon>Jatrophihabitans</taxon>
    </lineage>
</organism>
<dbReference type="Gene3D" id="2.170.150.40">
    <property type="entry name" value="Domain of unknown function (DUF427)"/>
    <property type="match status" value="1"/>
</dbReference>
<reference evidence="2 3" key="1">
    <citation type="submission" date="2016-11" db="EMBL/GenBank/DDBJ databases">
        <authorList>
            <person name="Jaros S."/>
            <person name="Januszkiewicz K."/>
            <person name="Wedrychowicz H."/>
        </authorList>
    </citation>
    <scope>NUCLEOTIDE SEQUENCE [LARGE SCALE GENOMIC DNA]</scope>
    <source>
        <strain evidence="2 3">DSM 45627</strain>
    </source>
</reference>
<dbReference type="InterPro" id="IPR007361">
    <property type="entry name" value="DUF427"/>
</dbReference>
<name>A0A1M5PD98_9ACTN</name>